<feature type="non-terminal residue" evidence="1">
    <location>
        <position position="1"/>
    </location>
</feature>
<comment type="caution">
    <text evidence="1">The sequence shown here is derived from an EMBL/GenBank/DDBJ whole genome shotgun (WGS) entry which is preliminary data.</text>
</comment>
<name>A0AC60QWA4_IXOPE</name>
<proteinExistence type="predicted"/>
<dbReference type="EMBL" id="JABSTQ010002635">
    <property type="protein sequence ID" value="KAG0443990.1"/>
    <property type="molecule type" value="Genomic_DNA"/>
</dbReference>
<accession>A0AC60QWA4</accession>
<organism evidence="1 2">
    <name type="scientific">Ixodes persulcatus</name>
    <name type="common">Taiga tick</name>
    <dbReference type="NCBI Taxonomy" id="34615"/>
    <lineage>
        <taxon>Eukaryota</taxon>
        <taxon>Metazoa</taxon>
        <taxon>Ecdysozoa</taxon>
        <taxon>Arthropoda</taxon>
        <taxon>Chelicerata</taxon>
        <taxon>Arachnida</taxon>
        <taxon>Acari</taxon>
        <taxon>Parasitiformes</taxon>
        <taxon>Ixodida</taxon>
        <taxon>Ixodoidea</taxon>
        <taxon>Ixodidae</taxon>
        <taxon>Ixodinae</taxon>
        <taxon>Ixodes</taxon>
    </lineage>
</organism>
<protein>
    <submittedName>
        <fullName evidence="1">Uncharacterized protein</fullName>
    </submittedName>
</protein>
<dbReference type="Proteomes" id="UP000805193">
    <property type="component" value="Unassembled WGS sequence"/>
</dbReference>
<reference evidence="1 2" key="1">
    <citation type="journal article" date="2020" name="Cell">
        <title>Large-Scale Comparative Analyses of Tick Genomes Elucidate Their Genetic Diversity and Vector Capacities.</title>
        <authorList>
            <consortium name="Tick Genome and Microbiome Consortium (TIGMIC)"/>
            <person name="Jia N."/>
            <person name="Wang J."/>
            <person name="Shi W."/>
            <person name="Du L."/>
            <person name="Sun Y."/>
            <person name="Zhan W."/>
            <person name="Jiang J.F."/>
            <person name="Wang Q."/>
            <person name="Zhang B."/>
            <person name="Ji P."/>
            <person name="Bell-Sakyi L."/>
            <person name="Cui X.M."/>
            <person name="Yuan T.T."/>
            <person name="Jiang B.G."/>
            <person name="Yang W.F."/>
            <person name="Lam T.T."/>
            <person name="Chang Q.C."/>
            <person name="Ding S.J."/>
            <person name="Wang X.J."/>
            <person name="Zhu J.G."/>
            <person name="Ruan X.D."/>
            <person name="Zhao L."/>
            <person name="Wei J.T."/>
            <person name="Ye R.Z."/>
            <person name="Que T.C."/>
            <person name="Du C.H."/>
            <person name="Zhou Y.H."/>
            <person name="Cheng J.X."/>
            <person name="Dai P.F."/>
            <person name="Guo W.B."/>
            <person name="Han X.H."/>
            <person name="Huang E.J."/>
            <person name="Li L.F."/>
            <person name="Wei W."/>
            <person name="Gao Y.C."/>
            <person name="Liu J.Z."/>
            <person name="Shao H.Z."/>
            <person name="Wang X."/>
            <person name="Wang C.C."/>
            <person name="Yang T.C."/>
            <person name="Huo Q.B."/>
            <person name="Li W."/>
            <person name="Chen H.Y."/>
            <person name="Chen S.E."/>
            <person name="Zhou L.G."/>
            <person name="Ni X.B."/>
            <person name="Tian J.H."/>
            <person name="Sheng Y."/>
            <person name="Liu T."/>
            <person name="Pan Y.S."/>
            <person name="Xia L.Y."/>
            <person name="Li J."/>
            <person name="Zhao F."/>
            <person name="Cao W.C."/>
        </authorList>
    </citation>
    <scope>NUCLEOTIDE SEQUENCE [LARGE SCALE GENOMIC DNA]</scope>
    <source>
        <strain evidence="1">Iper-2018</strain>
    </source>
</reference>
<keyword evidence="2" id="KW-1185">Reference proteome</keyword>
<sequence>PRYDDSFETTLQARSRGVESVRYTPFLVLLVRLVLGSKSRLFDTDSELNDVHHGRGTPSRLDLEVVLETKVDRRGREVLAQSEDDSVLSGWYNFIYWLLDFLLSEQYDAVFARVVAVEVISRRNL</sequence>
<gene>
    <name evidence="1" type="ORF">HPB47_014308</name>
</gene>
<evidence type="ECO:0000313" key="2">
    <source>
        <dbReference type="Proteomes" id="UP000805193"/>
    </source>
</evidence>
<evidence type="ECO:0000313" key="1">
    <source>
        <dbReference type="EMBL" id="KAG0443990.1"/>
    </source>
</evidence>